<feature type="region of interest" description="Disordered" evidence="1">
    <location>
        <begin position="1"/>
        <end position="85"/>
    </location>
</feature>
<feature type="transmembrane region" description="Helical" evidence="2">
    <location>
        <begin position="113"/>
        <end position="130"/>
    </location>
</feature>
<evidence type="ECO:0000256" key="1">
    <source>
        <dbReference type="SAM" id="MobiDB-lite"/>
    </source>
</evidence>
<dbReference type="EMBL" id="CAICTM010001035">
    <property type="protein sequence ID" value="CAB9519687.1"/>
    <property type="molecule type" value="Genomic_DNA"/>
</dbReference>
<feature type="compositionally biased region" description="Basic and acidic residues" evidence="1">
    <location>
        <begin position="14"/>
        <end position="34"/>
    </location>
</feature>
<reference evidence="3" key="1">
    <citation type="submission" date="2020-06" db="EMBL/GenBank/DDBJ databases">
        <authorList>
            <consortium name="Plant Systems Biology data submission"/>
        </authorList>
    </citation>
    <scope>NUCLEOTIDE SEQUENCE</scope>
    <source>
        <strain evidence="3">D6</strain>
    </source>
</reference>
<feature type="transmembrane region" description="Helical" evidence="2">
    <location>
        <begin position="170"/>
        <end position="191"/>
    </location>
</feature>
<accession>A0A9N8HNZ0</accession>
<feature type="transmembrane region" description="Helical" evidence="2">
    <location>
        <begin position="310"/>
        <end position="331"/>
    </location>
</feature>
<feature type="compositionally biased region" description="Basic and acidic residues" evidence="1">
    <location>
        <begin position="432"/>
        <end position="442"/>
    </location>
</feature>
<feature type="transmembrane region" description="Helical" evidence="2">
    <location>
        <begin position="203"/>
        <end position="224"/>
    </location>
</feature>
<dbReference type="PANTHER" id="PTHR37314">
    <property type="entry name" value="SLR0142 PROTEIN"/>
    <property type="match status" value="1"/>
</dbReference>
<sequence>MMEEPSQHPMADAGTKHQSETFQQDKADTMDQKVEPAPQVVTKVSRRRSSSRRMTSQDWFSSRSFHDDGDSSSSEEDDDDDLSLDLPAFKTKSTENHQPANSGGKKKPQGQEYIYAICVGVLLSFNAGYVNGSCLTGLVAPSGTMRAVTSHTGTLTKSALALASGNFKEFGFLLSMFLCFGMGSFIAGALTPKPRPFIIEPSYGPTFLLGGIFLTTSSTLAALEVRNENFIFYFAAAANGIQNGISSLYSQNLIRSTGITGTTTDIGIFTGQLLRGNCANTWKIGVLLSLWSSFWCGGLVSFFATSSLLHFSLLFNAGLFLIIGASVIVFLTHNMSLSVTGALLGNFWGARTSTSETSIEKCEEPEPASAGSSKTVDTDHNQTGGATSTQRKIVPQETSGPKDMVKSMKEADAEKKLSYTDHTTTTTGYMDNSDHSMTDHHC</sequence>
<keyword evidence="4" id="KW-1185">Reference proteome</keyword>
<dbReference type="InterPro" id="IPR010699">
    <property type="entry name" value="DUF1275"/>
</dbReference>
<feature type="transmembrane region" description="Helical" evidence="2">
    <location>
        <begin position="284"/>
        <end position="304"/>
    </location>
</feature>
<evidence type="ECO:0000256" key="2">
    <source>
        <dbReference type="SAM" id="Phobius"/>
    </source>
</evidence>
<dbReference type="AlphaFoldDB" id="A0A9N8HNZ0"/>
<dbReference type="Proteomes" id="UP001153069">
    <property type="component" value="Unassembled WGS sequence"/>
</dbReference>
<feature type="compositionally biased region" description="Polar residues" evidence="1">
    <location>
        <begin position="370"/>
        <end position="399"/>
    </location>
</feature>
<keyword evidence="2" id="KW-0812">Transmembrane</keyword>
<keyword evidence="2" id="KW-0472">Membrane</keyword>
<dbReference type="Pfam" id="PF06912">
    <property type="entry name" value="DUF1275"/>
    <property type="match status" value="1"/>
</dbReference>
<dbReference type="OrthoDB" id="43894at2759"/>
<gene>
    <name evidence="3" type="ORF">SEMRO_1037_G234140.1</name>
</gene>
<evidence type="ECO:0000313" key="4">
    <source>
        <dbReference type="Proteomes" id="UP001153069"/>
    </source>
</evidence>
<feature type="compositionally biased region" description="Basic and acidic residues" evidence="1">
    <location>
        <begin position="403"/>
        <end position="419"/>
    </location>
</feature>
<dbReference type="PANTHER" id="PTHR37314:SF4">
    <property type="entry name" value="UPF0700 TRANSMEMBRANE PROTEIN YOAK"/>
    <property type="match status" value="1"/>
</dbReference>
<keyword evidence="2" id="KW-1133">Transmembrane helix</keyword>
<feature type="compositionally biased region" description="Acidic residues" evidence="1">
    <location>
        <begin position="73"/>
        <end position="83"/>
    </location>
</feature>
<proteinExistence type="predicted"/>
<feature type="region of interest" description="Disordered" evidence="1">
    <location>
        <begin position="357"/>
        <end position="442"/>
    </location>
</feature>
<protein>
    <submittedName>
        <fullName evidence="3">MembrAne</fullName>
    </submittedName>
</protein>
<name>A0A9N8HNZ0_9STRA</name>
<organism evidence="3 4">
    <name type="scientific">Seminavis robusta</name>
    <dbReference type="NCBI Taxonomy" id="568900"/>
    <lineage>
        <taxon>Eukaryota</taxon>
        <taxon>Sar</taxon>
        <taxon>Stramenopiles</taxon>
        <taxon>Ochrophyta</taxon>
        <taxon>Bacillariophyta</taxon>
        <taxon>Bacillariophyceae</taxon>
        <taxon>Bacillariophycidae</taxon>
        <taxon>Naviculales</taxon>
        <taxon>Naviculaceae</taxon>
        <taxon>Seminavis</taxon>
    </lineage>
</organism>
<comment type="caution">
    <text evidence="3">The sequence shown here is derived from an EMBL/GenBank/DDBJ whole genome shotgun (WGS) entry which is preliminary data.</text>
</comment>
<evidence type="ECO:0000313" key="3">
    <source>
        <dbReference type="EMBL" id="CAB9519687.1"/>
    </source>
</evidence>